<accession>A0AA85K5M5</accession>
<sequence length="117" mass="13396">MVAPEIMSTNCHSLSGEINYPKSFVPSNVYRNTGTTTLQETCPHDLYDDYLVCLSGFGLFRQDWCSSEKKWSNGVATFINSQWCTSNTVCFRYSSDKIDSLTFKCRPKRLSEITTFF</sequence>
<evidence type="ECO:0000313" key="1">
    <source>
        <dbReference type="Proteomes" id="UP000050795"/>
    </source>
</evidence>
<keyword evidence="1" id="KW-1185">Reference proteome</keyword>
<name>A0AA85K5M5_TRIRE</name>
<dbReference type="WBParaSite" id="TREG1_68390.1">
    <property type="protein sequence ID" value="TREG1_68390.1"/>
    <property type="gene ID" value="TREG1_68390"/>
</dbReference>
<dbReference type="AlphaFoldDB" id="A0AA85K5M5"/>
<protein>
    <submittedName>
        <fullName evidence="2">Uncharacterized protein</fullName>
    </submittedName>
</protein>
<proteinExistence type="predicted"/>
<reference evidence="2" key="2">
    <citation type="submission" date="2023-11" db="UniProtKB">
        <authorList>
            <consortium name="WormBaseParasite"/>
        </authorList>
    </citation>
    <scope>IDENTIFICATION</scope>
</reference>
<dbReference type="Proteomes" id="UP000050795">
    <property type="component" value="Unassembled WGS sequence"/>
</dbReference>
<organism evidence="1 2">
    <name type="scientific">Trichobilharzia regenti</name>
    <name type="common">Nasal bird schistosome</name>
    <dbReference type="NCBI Taxonomy" id="157069"/>
    <lineage>
        <taxon>Eukaryota</taxon>
        <taxon>Metazoa</taxon>
        <taxon>Spiralia</taxon>
        <taxon>Lophotrochozoa</taxon>
        <taxon>Platyhelminthes</taxon>
        <taxon>Trematoda</taxon>
        <taxon>Digenea</taxon>
        <taxon>Strigeidida</taxon>
        <taxon>Schistosomatoidea</taxon>
        <taxon>Schistosomatidae</taxon>
        <taxon>Trichobilharzia</taxon>
    </lineage>
</organism>
<evidence type="ECO:0000313" key="2">
    <source>
        <dbReference type="WBParaSite" id="TREG1_68390.1"/>
    </source>
</evidence>
<reference evidence="1" key="1">
    <citation type="submission" date="2022-06" db="EMBL/GenBank/DDBJ databases">
        <authorList>
            <person name="Berger JAMES D."/>
            <person name="Berger JAMES D."/>
        </authorList>
    </citation>
    <scope>NUCLEOTIDE SEQUENCE [LARGE SCALE GENOMIC DNA]</scope>
</reference>